<evidence type="ECO:0000256" key="1">
    <source>
        <dbReference type="ARBA" id="ARBA00023015"/>
    </source>
</evidence>
<evidence type="ECO:0000256" key="2">
    <source>
        <dbReference type="ARBA" id="ARBA00023125"/>
    </source>
</evidence>
<dbReference type="PANTHER" id="PTHR44688">
    <property type="entry name" value="DNA-BINDING TRANSCRIPTIONAL ACTIVATOR DEVR_DOSR"/>
    <property type="match status" value="1"/>
</dbReference>
<dbReference type="PANTHER" id="PTHR44688:SF16">
    <property type="entry name" value="DNA-BINDING TRANSCRIPTIONAL ACTIVATOR DEVR_DOSR"/>
    <property type="match status" value="1"/>
</dbReference>
<dbReference type="EMBL" id="JAGFNP010000004">
    <property type="protein sequence ID" value="MBO3733065.1"/>
    <property type="molecule type" value="Genomic_DNA"/>
</dbReference>
<dbReference type="InterPro" id="IPR000792">
    <property type="entry name" value="Tscrpt_reg_LuxR_C"/>
</dbReference>
<keyword evidence="2" id="KW-0238">DNA-binding</keyword>
<reference evidence="5 6" key="1">
    <citation type="submission" date="2021-03" db="EMBL/GenBank/DDBJ databases">
        <title>Glycomyces sp. nov., a novel actinomycete isolated from soil.</title>
        <authorList>
            <person name="Yang X."/>
            <person name="Xu X."/>
        </authorList>
    </citation>
    <scope>NUCLEOTIDE SEQUENCE [LARGE SCALE GENOMIC DNA]</scope>
    <source>
        <strain evidence="5 6">NEAU-S30</strain>
    </source>
</reference>
<keyword evidence="6" id="KW-1185">Reference proteome</keyword>
<feature type="domain" description="HTH luxR-type" evidence="4">
    <location>
        <begin position="97"/>
        <end position="162"/>
    </location>
</feature>
<dbReference type="Proteomes" id="UP000681341">
    <property type="component" value="Unassembled WGS sequence"/>
</dbReference>
<keyword evidence="3" id="KW-0804">Transcription</keyword>
<evidence type="ECO:0000256" key="3">
    <source>
        <dbReference type="ARBA" id="ARBA00023163"/>
    </source>
</evidence>
<evidence type="ECO:0000313" key="5">
    <source>
        <dbReference type="EMBL" id="MBO3733065.1"/>
    </source>
</evidence>
<dbReference type="SMART" id="SM00421">
    <property type="entry name" value="HTH_LUXR"/>
    <property type="match status" value="1"/>
</dbReference>
<dbReference type="SUPFAM" id="SSF46894">
    <property type="entry name" value="C-terminal effector domain of the bipartite response regulators"/>
    <property type="match status" value="1"/>
</dbReference>
<dbReference type="PROSITE" id="PS50043">
    <property type="entry name" value="HTH_LUXR_2"/>
    <property type="match status" value="1"/>
</dbReference>
<organism evidence="5 6">
    <name type="scientific">Glycomyces niveus</name>
    <dbReference type="NCBI Taxonomy" id="2820287"/>
    <lineage>
        <taxon>Bacteria</taxon>
        <taxon>Bacillati</taxon>
        <taxon>Actinomycetota</taxon>
        <taxon>Actinomycetes</taxon>
        <taxon>Glycomycetales</taxon>
        <taxon>Glycomycetaceae</taxon>
        <taxon>Glycomyces</taxon>
    </lineage>
</organism>
<comment type="caution">
    <text evidence="5">The sequence shown here is derived from an EMBL/GenBank/DDBJ whole genome shotgun (WGS) entry which is preliminary data.</text>
</comment>
<gene>
    <name evidence="5" type="ORF">J5V16_09550</name>
</gene>
<dbReference type="InterPro" id="IPR016032">
    <property type="entry name" value="Sig_transdc_resp-reg_C-effctor"/>
</dbReference>
<dbReference type="Pfam" id="PF00196">
    <property type="entry name" value="GerE"/>
    <property type="match status" value="1"/>
</dbReference>
<protein>
    <submittedName>
        <fullName evidence="5">Response regulator transcription factor</fullName>
    </submittedName>
</protein>
<evidence type="ECO:0000313" key="6">
    <source>
        <dbReference type="Proteomes" id="UP000681341"/>
    </source>
</evidence>
<accession>A0ABS3U2R6</accession>
<dbReference type="CDD" id="cd06170">
    <property type="entry name" value="LuxR_C_like"/>
    <property type="match status" value="1"/>
</dbReference>
<dbReference type="Gene3D" id="3.40.50.2300">
    <property type="match status" value="1"/>
</dbReference>
<evidence type="ECO:0000259" key="4">
    <source>
        <dbReference type="PROSITE" id="PS50043"/>
    </source>
</evidence>
<sequence>MELSRGGVDVVLIDAALAVPDPVKFTRSVRTRFPSAGLLFTGAANPQMAAALAAAGALGVMRAVNGGDDLLVAFTHAVVLARQRLKNTTAPAKRQRPRPAAAVLSDREFQILTGLTEGKRNAEIAGDLLVSEDTVKTHAKGLYRKLGARDRAHAVAIAFRTGLVA</sequence>
<keyword evidence="1" id="KW-0805">Transcription regulation</keyword>
<proteinExistence type="predicted"/>
<dbReference type="PRINTS" id="PR00038">
    <property type="entry name" value="HTHLUXR"/>
</dbReference>
<name>A0ABS3U2R6_9ACTN</name>